<keyword evidence="6" id="KW-1185">Reference proteome</keyword>
<evidence type="ECO:0000259" key="3">
    <source>
        <dbReference type="Pfam" id="PF13556"/>
    </source>
</evidence>
<evidence type="ECO:0000256" key="1">
    <source>
        <dbReference type="ARBA" id="ARBA00006754"/>
    </source>
</evidence>
<protein>
    <recommendedName>
        <fullName evidence="7">PucR family transcriptional regulator</fullName>
    </recommendedName>
</protein>
<dbReference type="RefSeq" id="WP_188738018.1">
    <property type="nucleotide sequence ID" value="NZ_BMLW01000019.1"/>
</dbReference>
<accession>A0ABQ2P2L1</accession>
<dbReference type="PANTHER" id="PTHR33744">
    <property type="entry name" value="CARBOHYDRATE DIACID REGULATOR"/>
    <property type="match status" value="1"/>
</dbReference>
<reference evidence="6" key="1">
    <citation type="journal article" date="2019" name="Int. J. Syst. Evol. Microbiol.">
        <title>The Global Catalogue of Microorganisms (GCM) 10K type strain sequencing project: providing services to taxonomists for standard genome sequencing and annotation.</title>
        <authorList>
            <consortium name="The Broad Institute Genomics Platform"/>
            <consortium name="The Broad Institute Genome Sequencing Center for Infectious Disease"/>
            <person name="Wu L."/>
            <person name="Ma J."/>
        </authorList>
    </citation>
    <scope>NUCLEOTIDE SEQUENCE [LARGE SCALE GENOMIC DNA]</scope>
    <source>
        <strain evidence="6">CGMCC 1.7693</strain>
    </source>
</reference>
<feature type="domain" description="PucR C-terminal helix-turn-helix" evidence="3">
    <location>
        <begin position="467"/>
        <end position="525"/>
    </location>
</feature>
<dbReference type="Proteomes" id="UP000641206">
    <property type="component" value="Unassembled WGS sequence"/>
</dbReference>
<comment type="caution">
    <text evidence="5">The sequence shown here is derived from an EMBL/GenBank/DDBJ whole genome shotgun (WGS) entry which is preliminary data.</text>
</comment>
<gene>
    <name evidence="5" type="ORF">GCM10011346_48410</name>
</gene>
<organism evidence="5 6">
    <name type="scientific">Oceanobacillus neutriphilus</name>
    <dbReference type="NCBI Taxonomy" id="531815"/>
    <lineage>
        <taxon>Bacteria</taxon>
        <taxon>Bacillati</taxon>
        <taxon>Bacillota</taxon>
        <taxon>Bacilli</taxon>
        <taxon>Bacillales</taxon>
        <taxon>Bacillaceae</taxon>
        <taxon>Oceanobacillus</taxon>
    </lineage>
</organism>
<dbReference type="Pfam" id="PF13556">
    <property type="entry name" value="HTH_30"/>
    <property type="match status" value="1"/>
</dbReference>
<sequence length="530" mass="61159">MGITLESAMKIGGLKKCRILTGEKGLSKTIDNVTITEVPDITRWLKGKELLLTSFFAKNEPSDQKQFIQQLSAINTSALAIKPYHYLGEIPDFILEEAEKYSLPIIEIPEDVSYLDILSPVMSAIFNNKALLQDDMEQANKILREVSINGGRVNDFIEALEFLTRSIVTIESWLPFINLPNPSFEIAPISEEMIREMELIKHPIRLKRKRNGEEIPCIVAPILLDGVMYGYITSWGYKVENLQLYLSILEQASVFLSLEFLRLKVKHDVEQQYKDDFIQELLFNRSMNFQDLIGKGKKYQFDNEKMYTCILFVTGQKEHRNRNVDTTTITRVDYIIRQQWSDAIVGNIRDYICIIFPVGDSTKTVWKDQCNALCNYLDTYVERHFVSYMGVGLIYKGITGLRESFVQAENALKLGRYLVNPKTITFYEDLGVYRLLGALIGSQELTDFFNKTVGKLIEYDKSHHLKLIETLKAYFEYNENLKETSHFLFIHVNTLKYRMRKIASITGYSLNDTDGKMMLYIGLKINELSI</sequence>
<dbReference type="PANTHER" id="PTHR33744:SF1">
    <property type="entry name" value="DNA-BINDING TRANSCRIPTIONAL ACTIVATOR ADER"/>
    <property type="match status" value="1"/>
</dbReference>
<comment type="similarity">
    <text evidence="1">Belongs to the CdaR family.</text>
</comment>
<feature type="domain" description="CdaR GGDEF-like" evidence="4">
    <location>
        <begin position="291"/>
        <end position="414"/>
    </location>
</feature>
<dbReference type="EMBL" id="BMLW01000019">
    <property type="protein sequence ID" value="GGP16422.1"/>
    <property type="molecule type" value="Genomic_DNA"/>
</dbReference>
<evidence type="ECO:0000259" key="4">
    <source>
        <dbReference type="Pfam" id="PF17853"/>
    </source>
</evidence>
<dbReference type="InterPro" id="IPR025736">
    <property type="entry name" value="PucR_C-HTH_dom"/>
</dbReference>
<proteinExistence type="inferred from homology"/>
<dbReference type="InterPro" id="IPR012914">
    <property type="entry name" value="PucR_dom"/>
</dbReference>
<evidence type="ECO:0000313" key="6">
    <source>
        <dbReference type="Proteomes" id="UP000641206"/>
    </source>
</evidence>
<dbReference type="Pfam" id="PF07905">
    <property type="entry name" value="PucR"/>
    <property type="match status" value="1"/>
</dbReference>
<evidence type="ECO:0008006" key="7">
    <source>
        <dbReference type="Google" id="ProtNLM"/>
    </source>
</evidence>
<dbReference type="InterPro" id="IPR041522">
    <property type="entry name" value="CdaR_GGDEF"/>
</dbReference>
<feature type="domain" description="Purine catabolism PurC-like" evidence="2">
    <location>
        <begin position="10"/>
        <end position="125"/>
    </location>
</feature>
<evidence type="ECO:0000259" key="2">
    <source>
        <dbReference type="Pfam" id="PF07905"/>
    </source>
</evidence>
<dbReference type="InterPro" id="IPR051448">
    <property type="entry name" value="CdaR-like_regulators"/>
</dbReference>
<dbReference type="Pfam" id="PF17853">
    <property type="entry name" value="GGDEF_2"/>
    <property type="match status" value="1"/>
</dbReference>
<dbReference type="Gene3D" id="1.10.10.2840">
    <property type="entry name" value="PucR C-terminal helix-turn-helix domain"/>
    <property type="match status" value="1"/>
</dbReference>
<name>A0ABQ2P2L1_9BACI</name>
<dbReference type="InterPro" id="IPR042070">
    <property type="entry name" value="PucR_C-HTH_sf"/>
</dbReference>
<evidence type="ECO:0000313" key="5">
    <source>
        <dbReference type="EMBL" id="GGP16422.1"/>
    </source>
</evidence>